<name>A0A543EKM6_9FLAO</name>
<evidence type="ECO:0000313" key="9">
    <source>
        <dbReference type="Proteomes" id="UP000316437"/>
    </source>
</evidence>
<evidence type="ECO:0000256" key="5">
    <source>
        <dbReference type="ARBA" id="ARBA00022989"/>
    </source>
</evidence>
<evidence type="ECO:0000256" key="3">
    <source>
        <dbReference type="ARBA" id="ARBA00022475"/>
    </source>
</evidence>
<keyword evidence="3" id="KW-1003">Cell membrane</keyword>
<gene>
    <name evidence="8" type="ORF">FB551_1844</name>
</gene>
<organism evidence="8 9">
    <name type="scientific">Chryseobacterium aquifrigidense</name>
    <dbReference type="NCBI Taxonomy" id="558021"/>
    <lineage>
        <taxon>Bacteria</taxon>
        <taxon>Pseudomonadati</taxon>
        <taxon>Bacteroidota</taxon>
        <taxon>Flavobacteriia</taxon>
        <taxon>Flavobacteriales</taxon>
        <taxon>Weeksellaceae</taxon>
        <taxon>Chryseobacterium group</taxon>
        <taxon>Chryseobacterium</taxon>
    </lineage>
</organism>
<accession>A0A543EKM6</accession>
<keyword evidence="5 7" id="KW-1133">Transmembrane helix</keyword>
<dbReference type="Proteomes" id="UP000316437">
    <property type="component" value="Unassembled WGS sequence"/>
</dbReference>
<comment type="similarity">
    <text evidence="2">Belongs to the DoxX family.</text>
</comment>
<feature type="transmembrane region" description="Helical" evidence="7">
    <location>
        <begin position="97"/>
        <end position="117"/>
    </location>
</feature>
<proteinExistence type="inferred from homology"/>
<sequence length="128" mass="14135">MLLGLRLVLAYGFFNPAIMKLKDISSIAEWFESINIPLPVLNAYLATGTELLGAILLTLGLLNRWISIPLIITMIVAIVTVHWGNGFDAGDNGLEIPLYYILMLLTLLSFGAGKCSLDQFLKLNRIKN</sequence>
<comment type="caution">
    <text evidence="8">The sequence shown here is derived from an EMBL/GenBank/DDBJ whole genome shotgun (WGS) entry which is preliminary data.</text>
</comment>
<keyword evidence="6 7" id="KW-0472">Membrane</keyword>
<dbReference type="InterPro" id="IPR032808">
    <property type="entry name" value="DoxX"/>
</dbReference>
<evidence type="ECO:0000256" key="1">
    <source>
        <dbReference type="ARBA" id="ARBA00004651"/>
    </source>
</evidence>
<keyword evidence="9" id="KW-1185">Reference proteome</keyword>
<keyword evidence="4 7" id="KW-0812">Transmembrane</keyword>
<dbReference type="EMBL" id="VFPD01000001">
    <property type="protein sequence ID" value="TQM22138.1"/>
    <property type="molecule type" value="Genomic_DNA"/>
</dbReference>
<dbReference type="InterPro" id="IPR051907">
    <property type="entry name" value="DoxX-like_oxidoreductase"/>
</dbReference>
<evidence type="ECO:0000256" key="7">
    <source>
        <dbReference type="SAM" id="Phobius"/>
    </source>
</evidence>
<evidence type="ECO:0000256" key="2">
    <source>
        <dbReference type="ARBA" id="ARBA00006679"/>
    </source>
</evidence>
<reference evidence="8 9" key="1">
    <citation type="submission" date="2019-06" db="EMBL/GenBank/DDBJ databases">
        <title>Sorghum-associated microbial communities from plants grown in Nebraska, USA.</title>
        <authorList>
            <person name="Schachtman D."/>
        </authorList>
    </citation>
    <scope>NUCLEOTIDE SEQUENCE [LARGE SCALE GENOMIC DNA]</scope>
    <source>
        <strain evidence="8 9">110</strain>
    </source>
</reference>
<dbReference type="GO" id="GO:0005886">
    <property type="term" value="C:plasma membrane"/>
    <property type="evidence" value="ECO:0007669"/>
    <property type="project" value="UniProtKB-SubCell"/>
</dbReference>
<feature type="transmembrane region" description="Helical" evidence="7">
    <location>
        <begin position="43"/>
        <end position="61"/>
    </location>
</feature>
<dbReference type="PANTHER" id="PTHR33452">
    <property type="entry name" value="OXIDOREDUCTASE CATD-RELATED"/>
    <property type="match status" value="1"/>
</dbReference>
<feature type="transmembrane region" description="Helical" evidence="7">
    <location>
        <begin position="68"/>
        <end position="85"/>
    </location>
</feature>
<comment type="subcellular location">
    <subcellularLocation>
        <location evidence="1">Cell membrane</location>
        <topology evidence="1">Multi-pass membrane protein</topology>
    </subcellularLocation>
</comment>
<evidence type="ECO:0000256" key="4">
    <source>
        <dbReference type="ARBA" id="ARBA00022692"/>
    </source>
</evidence>
<dbReference type="PANTHER" id="PTHR33452:SF7">
    <property type="entry name" value="DOXX FAMILY PROTEIN"/>
    <property type="match status" value="1"/>
</dbReference>
<evidence type="ECO:0000256" key="6">
    <source>
        <dbReference type="ARBA" id="ARBA00023136"/>
    </source>
</evidence>
<dbReference type="Pfam" id="PF07681">
    <property type="entry name" value="DoxX"/>
    <property type="match status" value="1"/>
</dbReference>
<dbReference type="AlphaFoldDB" id="A0A543EKM6"/>
<protein>
    <submittedName>
        <fullName evidence="8">Putative oxidoreductase</fullName>
    </submittedName>
</protein>
<evidence type="ECO:0000313" key="8">
    <source>
        <dbReference type="EMBL" id="TQM22138.1"/>
    </source>
</evidence>